<evidence type="ECO:0000313" key="8">
    <source>
        <dbReference type="Proteomes" id="UP000799421"/>
    </source>
</evidence>
<dbReference type="GO" id="GO:0070772">
    <property type="term" value="C:PAS complex"/>
    <property type="evidence" value="ECO:0007669"/>
    <property type="project" value="InterPro"/>
</dbReference>
<protein>
    <submittedName>
        <fullName evidence="7">ARM repeat-containing protein</fullName>
    </submittedName>
</protein>
<dbReference type="PANTHER" id="PTHR16023:SF0">
    <property type="entry name" value="PROTEIN VAC14 HOMOLOG"/>
    <property type="match status" value="1"/>
</dbReference>
<dbReference type="AlphaFoldDB" id="A0A6A7BVW4"/>
<dbReference type="PANTHER" id="PTHR16023">
    <property type="entry name" value="TAX1 BINDING PROTEIN-RELATED"/>
    <property type="match status" value="1"/>
</dbReference>
<feature type="region of interest" description="Disordered" evidence="5">
    <location>
        <begin position="322"/>
        <end position="371"/>
    </location>
</feature>
<dbReference type="Gene3D" id="1.25.10.10">
    <property type="entry name" value="Leucine-rich Repeat Variant"/>
    <property type="match status" value="3"/>
</dbReference>
<evidence type="ECO:0000256" key="4">
    <source>
        <dbReference type="ARBA" id="ARBA00023136"/>
    </source>
</evidence>
<dbReference type="Pfam" id="PF11916">
    <property type="entry name" value="Vac14_Fig4_bd"/>
    <property type="match status" value="1"/>
</dbReference>
<feature type="compositionally biased region" description="Polar residues" evidence="5">
    <location>
        <begin position="322"/>
        <end position="338"/>
    </location>
</feature>
<reference evidence="7" key="1">
    <citation type="journal article" date="2020" name="Stud. Mycol.">
        <title>101 Dothideomycetes genomes: a test case for predicting lifestyles and emergence of pathogens.</title>
        <authorList>
            <person name="Haridas S."/>
            <person name="Albert R."/>
            <person name="Binder M."/>
            <person name="Bloem J."/>
            <person name="Labutti K."/>
            <person name="Salamov A."/>
            <person name="Andreopoulos B."/>
            <person name="Baker S."/>
            <person name="Barry K."/>
            <person name="Bills G."/>
            <person name="Bluhm B."/>
            <person name="Cannon C."/>
            <person name="Castanera R."/>
            <person name="Culley D."/>
            <person name="Daum C."/>
            <person name="Ezra D."/>
            <person name="Gonzalez J."/>
            <person name="Henrissat B."/>
            <person name="Kuo A."/>
            <person name="Liang C."/>
            <person name="Lipzen A."/>
            <person name="Lutzoni F."/>
            <person name="Magnuson J."/>
            <person name="Mondo S."/>
            <person name="Nolan M."/>
            <person name="Ohm R."/>
            <person name="Pangilinan J."/>
            <person name="Park H.-J."/>
            <person name="Ramirez L."/>
            <person name="Alfaro M."/>
            <person name="Sun H."/>
            <person name="Tritt A."/>
            <person name="Yoshinaga Y."/>
            <person name="Zwiers L.-H."/>
            <person name="Turgeon B."/>
            <person name="Goodwin S."/>
            <person name="Spatafora J."/>
            <person name="Crous P."/>
            <person name="Grigoriev I."/>
        </authorList>
    </citation>
    <scope>NUCLEOTIDE SEQUENCE</scope>
    <source>
        <strain evidence="7">CBS 480.64</strain>
    </source>
</reference>
<feature type="region of interest" description="Disordered" evidence="5">
    <location>
        <begin position="714"/>
        <end position="778"/>
    </location>
</feature>
<dbReference type="InterPro" id="IPR016024">
    <property type="entry name" value="ARM-type_fold"/>
</dbReference>
<dbReference type="Pfam" id="PF12755">
    <property type="entry name" value="Vac14_Fab1_bd"/>
    <property type="match status" value="1"/>
</dbReference>
<evidence type="ECO:0000313" key="7">
    <source>
        <dbReference type="EMBL" id="KAF2858879.1"/>
    </source>
</evidence>
<name>A0A6A7BVW4_9PEZI</name>
<comment type="subcellular location">
    <subcellularLocation>
        <location evidence="1">Endomembrane system</location>
    </subcellularLocation>
</comment>
<keyword evidence="4" id="KW-0472">Membrane</keyword>
<evidence type="ECO:0000256" key="3">
    <source>
        <dbReference type="ARBA" id="ARBA00022737"/>
    </source>
</evidence>
<keyword evidence="3" id="KW-0677">Repeat</keyword>
<evidence type="ECO:0000256" key="5">
    <source>
        <dbReference type="SAM" id="MobiDB-lite"/>
    </source>
</evidence>
<dbReference type="GO" id="GO:0006661">
    <property type="term" value="P:phosphatidylinositol biosynthetic process"/>
    <property type="evidence" value="ECO:0007669"/>
    <property type="project" value="InterPro"/>
</dbReference>
<dbReference type="OrthoDB" id="5574975at2759"/>
<dbReference type="SUPFAM" id="SSF48371">
    <property type="entry name" value="ARM repeat"/>
    <property type="match status" value="1"/>
</dbReference>
<feature type="compositionally biased region" description="Polar residues" evidence="5">
    <location>
        <begin position="761"/>
        <end position="771"/>
    </location>
</feature>
<feature type="compositionally biased region" description="Low complexity" evidence="5">
    <location>
        <begin position="731"/>
        <end position="743"/>
    </location>
</feature>
<keyword evidence="8" id="KW-1185">Reference proteome</keyword>
<dbReference type="Proteomes" id="UP000799421">
    <property type="component" value="Unassembled WGS sequence"/>
</dbReference>
<dbReference type="EMBL" id="MU006001">
    <property type="protein sequence ID" value="KAF2858879.1"/>
    <property type="molecule type" value="Genomic_DNA"/>
</dbReference>
<proteinExistence type="inferred from homology"/>
<dbReference type="InterPro" id="IPR026825">
    <property type="entry name" value="Vac14"/>
</dbReference>
<comment type="similarity">
    <text evidence="2">Belongs to the VAC14 family.</text>
</comment>
<evidence type="ECO:0000259" key="6">
    <source>
        <dbReference type="Pfam" id="PF11916"/>
    </source>
</evidence>
<evidence type="ECO:0000256" key="1">
    <source>
        <dbReference type="ARBA" id="ARBA00004308"/>
    </source>
</evidence>
<feature type="domain" description="Vacuolar protein 14 C-terminal Fig4-binding" evidence="6">
    <location>
        <begin position="475"/>
        <end position="654"/>
    </location>
</feature>
<gene>
    <name evidence="7" type="ORF">K470DRAFT_259382</name>
</gene>
<accession>A0A6A7BVW4</accession>
<sequence length="778" mass="87400">MYNIAKVAKGEMLVYFNDVFDALAKLTADTEMTVKNGSELLDRLIKDIVSESAANYASMTIPDTAEDSVPSKAFSLPKFIPLLQERILVLNPFTRMFLVSWITLLDSVPDLELVAYLPDFLGGLLKFLSDPNHDVYTSTKGALENFLSEIKKIAAVKKGIAESRKSRGRRQVSDSSTALGFDSPDATETSAPATPGEEELGDMDSLQGVKVEDFDDEWIPGQDVLIDHVRIMDTIVTFLSESKEQEVQIMALMWIEAFLDICPEEMLVFTPRLLAQLLPALSHGNESVKQAAQRVNKALMRYIMALPEDQPAPDARQTLPRTASNLQQHSRANSQTNGEIKREVLPIRTSRKAETSEPSSPRLEPEQAAENTQAYESFDYEGCVSALTLQFLHEHEATRVAALAWLIMLHRKSPRKIHAIHDVTFPALLKTLSDPSDAVVTRDLLLLSQLSKSSEDSYFTPFMANLLKLFTTDRRLLESRGNLIIRQLCLSLSPEKIYRTMADCLEKDADEDIEFASIMVQNLNNNLITAPELQDLRKRLRNLDGRDGQTFFTILFKAWCVNAVATFSLCLLAQAYEQAYNLLQIFADMEMTVNMLIQIDKLVQLLESPVFTYLRMQLLEMERFPYLHKCLYGLLMLLPQSSAFAALKNRLNSVSAAAYLYPSAARVPLATPTVSTFERQNRLRGKEGQVETGIRWTELLDKFRLTQERVRRSQQRLLTGREASPDVEQMPPVKTQPQQEQQPTAASVAAARPGIGHTKAKSSLGNLGRFTTQRKGKK</sequence>
<feature type="compositionally biased region" description="Basic and acidic residues" evidence="5">
    <location>
        <begin position="339"/>
        <end position="355"/>
    </location>
</feature>
<dbReference type="InterPro" id="IPR011989">
    <property type="entry name" value="ARM-like"/>
</dbReference>
<dbReference type="GO" id="GO:0010008">
    <property type="term" value="C:endosome membrane"/>
    <property type="evidence" value="ECO:0007669"/>
    <property type="project" value="TreeGrafter"/>
</dbReference>
<organism evidence="7 8">
    <name type="scientific">Piedraia hortae CBS 480.64</name>
    <dbReference type="NCBI Taxonomy" id="1314780"/>
    <lineage>
        <taxon>Eukaryota</taxon>
        <taxon>Fungi</taxon>
        <taxon>Dikarya</taxon>
        <taxon>Ascomycota</taxon>
        <taxon>Pezizomycotina</taxon>
        <taxon>Dothideomycetes</taxon>
        <taxon>Dothideomycetidae</taxon>
        <taxon>Capnodiales</taxon>
        <taxon>Piedraiaceae</taxon>
        <taxon>Piedraia</taxon>
    </lineage>
</organism>
<evidence type="ECO:0000256" key="2">
    <source>
        <dbReference type="ARBA" id="ARBA00010225"/>
    </source>
</evidence>
<dbReference type="InterPro" id="IPR021841">
    <property type="entry name" value="VAC14_Fig4p-bd"/>
</dbReference>
<feature type="region of interest" description="Disordered" evidence="5">
    <location>
        <begin position="165"/>
        <end position="204"/>
    </location>
</feature>
<dbReference type="GO" id="GO:0000329">
    <property type="term" value="C:fungal-type vacuole membrane"/>
    <property type="evidence" value="ECO:0007669"/>
    <property type="project" value="TreeGrafter"/>
</dbReference>